<keyword evidence="11" id="KW-0067">ATP-binding</keyword>
<dbReference type="SMART" id="SM00387">
    <property type="entry name" value="HATPase_c"/>
    <property type="match status" value="1"/>
</dbReference>
<keyword evidence="7 14" id="KW-0597">Phosphoprotein</keyword>
<feature type="modified residue" description="Phosphohistidine" evidence="14">
    <location>
        <position position="52"/>
    </location>
</feature>
<dbReference type="InterPro" id="IPR036097">
    <property type="entry name" value="HisK_dim/P_sf"/>
</dbReference>
<dbReference type="InterPro" id="IPR010808">
    <property type="entry name" value="CheA_P2-bd"/>
</dbReference>
<dbReference type="AlphaFoldDB" id="A0A7T8BC58"/>
<dbReference type="PRINTS" id="PR00344">
    <property type="entry name" value="BCTRLSENSOR"/>
</dbReference>
<dbReference type="Gene3D" id="3.30.565.10">
    <property type="entry name" value="Histidine kinase-like ATPase, C-terminal domain"/>
    <property type="match status" value="1"/>
</dbReference>
<dbReference type="InterPro" id="IPR004105">
    <property type="entry name" value="CheA-like_dim"/>
</dbReference>
<dbReference type="CDD" id="cd16916">
    <property type="entry name" value="HATPase_CheA-like"/>
    <property type="match status" value="1"/>
</dbReference>
<dbReference type="FunFam" id="2.30.30.40:FF:000048">
    <property type="entry name" value="Chemotaxis protein CheA, putative"/>
    <property type="match status" value="1"/>
</dbReference>
<evidence type="ECO:0000256" key="15">
    <source>
        <dbReference type="SAM" id="MobiDB-lite"/>
    </source>
</evidence>
<dbReference type="CDD" id="cd00088">
    <property type="entry name" value="HPT"/>
    <property type="match status" value="1"/>
</dbReference>
<organism evidence="19 20">
    <name type="scientific">Breznakiella homolactica</name>
    <dbReference type="NCBI Taxonomy" id="2798577"/>
    <lineage>
        <taxon>Bacteria</taxon>
        <taxon>Pseudomonadati</taxon>
        <taxon>Spirochaetota</taxon>
        <taxon>Spirochaetia</taxon>
        <taxon>Spirochaetales</taxon>
        <taxon>Breznakiellaceae</taxon>
        <taxon>Breznakiella</taxon>
    </lineage>
</organism>
<evidence type="ECO:0000256" key="1">
    <source>
        <dbReference type="ARBA" id="ARBA00000085"/>
    </source>
</evidence>
<dbReference type="Pfam" id="PF01584">
    <property type="entry name" value="CheW"/>
    <property type="match status" value="1"/>
</dbReference>
<dbReference type="SMART" id="SM01231">
    <property type="entry name" value="H-kinase_dim"/>
    <property type="match status" value="1"/>
</dbReference>
<feature type="domain" description="Histidine kinase" evidence="16">
    <location>
        <begin position="408"/>
        <end position="645"/>
    </location>
</feature>
<feature type="region of interest" description="Disordered" evidence="15">
    <location>
        <begin position="273"/>
        <end position="332"/>
    </location>
</feature>
<dbReference type="InterPro" id="IPR005467">
    <property type="entry name" value="His_kinase_dom"/>
</dbReference>
<dbReference type="SUPFAM" id="SSF55874">
    <property type="entry name" value="ATPase domain of HSP90 chaperone/DNA topoisomerase II/histidine kinase"/>
    <property type="match status" value="1"/>
</dbReference>
<dbReference type="PROSITE" id="PS50851">
    <property type="entry name" value="CHEW"/>
    <property type="match status" value="1"/>
</dbReference>
<keyword evidence="6" id="KW-0145">Chemotaxis</keyword>
<dbReference type="Gene3D" id="2.30.30.40">
    <property type="entry name" value="SH3 Domains"/>
    <property type="match status" value="1"/>
</dbReference>
<keyword evidence="8" id="KW-0808">Transferase</keyword>
<dbReference type="SUPFAM" id="SSF47384">
    <property type="entry name" value="Homodimeric domain of signal transducing histidine kinase"/>
    <property type="match status" value="1"/>
</dbReference>
<keyword evidence="5" id="KW-0963">Cytoplasm</keyword>
<dbReference type="GO" id="GO:0006935">
    <property type="term" value="P:chemotaxis"/>
    <property type="evidence" value="ECO:0007669"/>
    <property type="project" value="UniProtKB-KW"/>
</dbReference>
<evidence type="ECO:0000256" key="2">
    <source>
        <dbReference type="ARBA" id="ARBA00004496"/>
    </source>
</evidence>
<evidence type="ECO:0000259" key="17">
    <source>
        <dbReference type="PROSITE" id="PS50851"/>
    </source>
</evidence>
<dbReference type="InterPro" id="IPR035891">
    <property type="entry name" value="CheY-binding_CheA"/>
</dbReference>
<dbReference type="SUPFAM" id="SSF47226">
    <property type="entry name" value="Histidine-containing phosphotransfer domain, HPT domain"/>
    <property type="match status" value="1"/>
</dbReference>
<dbReference type="Pfam" id="PF07194">
    <property type="entry name" value="P2"/>
    <property type="match status" value="1"/>
</dbReference>
<dbReference type="InterPro" id="IPR037006">
    <property type="entry name" value="CheA-like_homodim_sf"/>
</dbReference>
<evidence type="ECO:0000256" key="7">
    <source>
        <dbReference type="ARBA" id="ARBA00022553"/>
    </source>
</evidence>
<keyword evidence="9" id="KW-0547">Nucleotide-binding</keyword>
<dbReference type="InterPro" id="IPR008207">
    <property type="entry name" value="Sig_transdc_His_kin_Hpt_dom"/>
</dbReference>
<dbReference type="SMART" id="SM00073">
    <property type="entry name" value="HPT"/>
    <property type="match status" value="1"/>
</dbReference>
<evidence type="ECO:0000256" key="3">
    <source>
        <dbReference type="ARBA" id="ARBA00012438"/>
    </source>
</evidence>
<dbReference type="SUPFAM" id="SSF55052">
    <property type="entry name" value="CheY-binding domain of CheA"/>
    <property type="match status" value="1"/>
</dbReference>
<accession>A0A7T8BC58</accession>
<evidence type="ECO:0000256" key="4">
    <source>
        <dbReference type="ARBA" id="ARBA00021495"/>
    </source>
</evidence>
<evidence type="ECO:0000256" key="13">
    <source>
        <dbReference type="ARBA" id="ARBA00035100"/>
    </source>
</evidence>
<sequence>MSDYLDPNNEELLKDFFSEAQMQVDTLEQNILVLENESGNRDAVDEIFRAAHTLKGGAATVEMMELSHFTHLVEDVLDAIRSDTVTVDENVVDTLLAAIDIIKIMLEKRMEGAVYQEDTSEVEGRLSSLLPDGSARKKSAAPQKAAAPKAAPKPAAAPAAAAASGLSEYEILELKEAAEPGTTVYRVSVTFDEDNIMKSVGGIQVFAALKELGTVLKTSPDFEQLYEDEFHPVVDYFICTNRPVEDLRRYVAIPDVTVSSEISDISAGAAPKATAPQAAAPAAAPKPAAPAAPAEEEESPAEEAKSAAAPAKAMSPADKAKQDADAKKAGKDAGSILRVDSKRIDDLLNLVSETVITKATFNQISNQFNELVNELHSIESGYREKVKNLFDELPKYLENIQDGRSVKDIRKQIGEEYGDLFSVFDAFEASLKNNVGKFRSTSQNLGRITGELQEGVMRIRMVPISQIFSRFPRLVRDLSKSLNKKINLVIEGEDTELDKSVIEDLLDPIMHSVRNSIDHGVESVEDRIAAGKPEEGKVLLKASSEGNMIIIEIADDGKGIDVNAVKAKAVDRGLIHPNKELSDPEAFNLIFEPGFSTAKQITSISGRGVGLDVVRRQIEKLNGTVTVTSEKGKGTKFTIKLPLTLAIIQGLLVRVGTEIYSIPITSVIESLRLKPEEIKMIDNYEVFNIRNDVISLLRLNRLFGIKTEEQQEYNFVVIVGTAEKKMGFMVDSLIGEEDVVIKPLRDQFTNSPGIAGASILGDGSVSLIIDVSQLLELGLKKEMEERRFLEASTR</sequence>
<dbReference type="SUPFAM" id="SSF50341">
    <property type="entry name" value="CheW-like"/>
    <property type="match status" value="1"/>
</dbReference>
<evidence type="ECO:0000256" key="5">
    <source>
        <dbReference type="ARBA" id="ARBA00022490"/>
    </source>
</evidence>
<keyword evidence="12" id="KW-0902">Two-component regulatory system</keyword>
<feature type="compositionally biased region" description="Low complexity" evidence="15">
    <location>
        <begin position="140"/>
        <end position="154"/>
    </location>
</feature>
<dbReference type="FunFam" id="3.30.565.10:FF:000016">
    <property type="entry name" value="Chemotaxis protein CheA, putative"/>
    <property type="match status" value="1"/>
</dbReference>
<dbReference type="PANTHER" id="PTHR43395">
    <property type="entry name" value="SENSOR HISTIDINE KINASE CHEA"/>
    <property type="match status" value="1"/>
</dbReference>
<dbReference type="Pfam" id="PF02895">
    <property type="entry name" value="H-kinase_dim"/>
    <property type="match status" value="1"/>
</dbReference>
<evidence type="ECO:0000256" key="10">
    <source>
        <dbReference type="ARBA" id="ARBA00022777"/>
    </source>
</evidence>
<evidence type="ECO:0000313" key="20">
    <source>
        <dbReference type="Proteomes" id="UP000595917"/>
    </source>
</evidence>
<feature type="region of interest" description="Disordered" evidence="15">
    <location>
        <begin position="129"/>
        <end position="154"/>
    </location>
</feature>
<name>A0A7T8BC58_9SPIR</name>
<keyword evidence="20" id="KW-1185">Reference proteome</keyword>
<evidence type="ECO:0000313" key="19">
    <source>
        <dbReference type="EMBL" id="QQO10805.1"/>
    </source>
</evidence>
<dbReference type="Pfam" id="PF01627">
    <property type="entry name" value="Hpt"/>
    <property type="match status" value="1"/>
</dbReference>
<dbReference type="EMBL" id="CP067089">
    <property type="protein sequence ID" value="QQO10805.1"/>
    <property type="molecule type" value="Genomic_DNA"/>
</dbReference>
<evidence type="ECO:0000256" key="14">
    <source>
        <dbReference type="PROSITE-ProRule" id="PRU00110"/>
    </source>
</evidence>
<dbReference type="PROSITE" id="PS50894">
    <property type="entry name" value="HPT"/>
    <property type="match status" value="1"/>
</dbReference>
<dbReference type="CDD" id="cd00731">
    <property type="entry name" value="CheA_reg"/>
    <property type="match status" value="1"/>
</dbReference>
<comment type="catalytic activity">
    <reaction evidence="1">
        <text>ATP + protein L-histidine = ADP + protein N-phospho-L-histidine.</text>
        <dbReference type="EC" id="2.7.13.3"/>
    </reaction>
</comment>
<dbReference type="InterPro" id="IPR036890">
    <property type="entry name" value="HATPase_C_sf"/>
</dbReference>
<dbReference type="GO" id="GO:0005737">
    <property type="term" value="C:cytoplasm"/>
    <property type="evidence" value="ECO:0007669"/>
    <property type="project" value="UniProtKB-SubCell"/>
</dbReference>
<dbReference type="GO" id="GO:0000155">
    <property type="term" value="F:phosphorelay sensor kinase activity"/>
    <property type="evidence" value="ECO:0007669"/>
    <property type="project" value="InterPro"/>
</dbReference>
<dbReference type="InterPro" id="IPR004358">
    <property type="entry name" value="Sig_transdc_His_kin-like_C"/>
</dbReference>
<evidence type="ECO:0000256" key="9">
    <source>
        <dbReference type="ARBA" id="ARBA00022741"/>
    </source>
</evidence>
<evidence type="ECO:0000256" key="6">
    <source>
        <dbReference type="ARBA" id="ARBA00022500"/>
    </source>
</evidence>
<evidence type="ECO:0000256" key="12">
    <source>
        <dbReference type="ARBA" id="ARBA00023012"/>
    </source>
</evidence>
<dbReference type="KEGG" id="bhc:JFL75_07770"/>
<dbReference type="InterPro" id="IPR036641">
    <property type="entry name" value="HPT_dom_sf"/>
</dbReference>
<evidence type="ECO:0000256" key="11">
    <source>
        <dbReference type="ARBA" id="ARBA00022840"/>
    </source>
</evidence>
<dbReference type="GO" id="GO:0005524">
    <property type="term" value="F:ATP binding"/>
    <property type="evidence" value="ECO:0007669"/>
    <property type="project" value="UniProtKB-KW"/>
</dbReference>
<dbReference type="SMART" id="SM00260">
    <property type="entry name" value="CheW"/>
    <property type="match status" value="1"/>
</dbReference>
<protein>
    <recommendedName>
        <fullName evidence="4">Chemotaxis protein CheA</fullName>
        <ecNumber evidence="3">2.7.13.3</ecNumber>
    </recommendedName>
</protein>
<dbReference type="RefSeq" id="WP_215628110.1">
    <property type="nucleotide sequence ID" value="NZ_CP067089.2"/>
</dbReference>
<dbReference type="InterPro" id="IPR051315">
    <property type="entry name" value="Bact_Chemotaxis_CheA"/>
</dbReference>
<dbReference type="InterPro" id="IPR036061">
    <property type="entry name" value="CheW-like_dom_sf"/>
</dbReference>
<feature type="compositionally biased region" description="Basic and acidic residues" evidence="15">
    <location>
        <begin position="318"/>
        <end position="331"/>
    </location>
</feature>
<feature type="domain" description="CheW-like" evidence="17">
    <location>
        <begin position="647"/>
        <end position="780"/>
    </location>
</feature>
<feature type="compositionally biased region" description="Low complexity" evidence="15">
    <location>
        <begin position="306"/>
        <end position="317"/>
    </location>
</feature>
<dbReference type="Gene3D" id="3.30.70.1110">
    <property type="entry name" value="Histidine kinase CheA-like, P2 response regulator-binding domain"/>
    <property type="match status" value="1"/>
</dbReference>
<dbReference type="InterPro" id="IPR037052">
    <property type="entry name" value="CheA-like_P2_sf"/>
</dbReference>
<evidence type="ECO:0000259" key="18">
    <source>
        <dbReference type="PROSITE" id="PS50894"/>
    </source>
</evidence>
<dbReference type="Proteomes" id="UP000595917">
    <property type="component" value="Chromosome"/>
</dbReference>
<dbReference type="InterPro" id="IPR002545">
    <property type="entry name" value="CheW-lke_dom"/>
</dbReference>
<feature type="domain" description="HPt" evidence="18">
    <location>
        <begin position="5"/>
        <end position="109"/>
    </location>
</feature>
<proteinExistence type="predicted"/>
<evidence type="ECO:0000259" key="16">
    <source>
        <dbReference type="PROSITE" id="PS50109"/>
    </source>
</evidence>
<evidence type="ECO:0000256" key="8">
    <source>
        <dbReference type="ARBA" id="ARBA00022679"/>
    </source>
</evidence>
<dbReference type="Pfam" id="PF02518">
    <property type="entry name" value="HATPase_c"/>
    <property type="match status" value="1"/>
</dbReference>
<dbReference type="EC" id="2.7.13.3" evidence="3"/>
<keyword evidence="10" id="KW-0418">Kinase</keyword>
<gene>
    <name evidence="19" type="ORF">JFL75_07770</name>
</gene>
<dbReference type="Gene3D" id="1.10.287.560">
    <property type="entry name" value="Histidine kinase CheA-like, homodimeric domain"/>
    <property type="match status" value="1"/>
</dbReference>
<comment type="subcellular location">
    <subcellularLocation>
        <location evidence="2">Cytoplasm</location>
    </subcellularLocation>
</comment>
<dbReference type="Gene3D" id="1.20.120.160">
    <property type="entry name" value="HPT domain"/>
    <property type="match status" value="1"/>
</dbReference>
<feature type="compositionally biased region" description="Low complexity" evidence="15">
    <location>
        <begin position="273"/>
        <end position="293"/>
    </location>
</feature>
<comment type="function">
    <text evidence="13">Involved in the transmission of sensory signals from the chemoreceptors to the flagellar motors. CheA is autophosphorylated; it can transfer its phosphate group to either CheB or CheY.</text>
</comment>
<reference evidence="19" key="1">
    <citation type="submission" date="2021-01" db="EMBL/GenBank/DDBJ databases">
        <title>Description of Breznakiella homolactica.</title>
        <authorList>
            <person name="Song Y."/>
            <person name="Brune A."/>
        </authorList>
    </citation>
    <scope>NUCLEOTIDE SEQUENCE</scope>
    <source>
        <strain evidence="19">RmG30</strain>
    </source>
</reference>
<dbReference type="InterPro" id="IPR003594">
    <property type="entry name" value="HATPase_dom"/>
</dbReference>
<dbReference type="PROSITE" id="PS50109">
    <property type="entry name" value="HIS_KIN"/>
    <property type="match status" value="1"/>
</dbReference>
<dbReference type="PANTHER" id="PTHR43395:SF10">
    <property type="entry name" value="CHEMOTAXIS PROTEIN CHEA"/>
    <property type="match status" value="1"/>
</dbReference>